<comment type="caution">
    <text evidence="1">The sequence shown here is derived from an EMBL/GenBank/DDBJ whole genome shotgun (WGS) entry which is preliminary data.</text>
</comment>
<protein>
    <recommendedName>
        <fullName evidence="3">DUF3574 domain-containing protein</fullName>
    </recommendedName>
</protein>
<dbReference type="Proteomes" id="UP000030003">
    <property type="component" value="Unassembled WGS sequence"/>
</dbReference>
<sequence length="105" mass="12097">MQKQTLVQLFLPLRDNEGVPYPRQLFDELRAELTDVHGGVTAYLHAPAAGAWEDDDGAVQRDQVVLVEVMADHLDHAWWARYRGELEQRFGQEEILVRAFPVERV</sequence>
<dbReference type="STRING" id="1385515.GCA_000423325_02212"/>
<evidence type="ECO:0000313" key="1">
    <source>
        <dbReference type="EMBL" id="KGO99274.1"/>
    </source>
</evidence>
<dbReference type="EMBL" id="AVBH01000024">
    <property type="protein sequence ID" value="KGO99274.1"/>
    <property type="molecule type" value="Genomic_DNA"/>
</dbReference>
<organism evidence="1 2">
    <name type="scientific">Lysobacter defluvii IMMIB APB-9 = DSM 18482</name>
    <dbReference type="NCBI Taxonomy" id="1385515"/>
    <lineage>
        <taxon>Bacteria</taxon>
        <taxon>Pseudomonadati</taxon>
        <taxon>Pseudomonadota</taxon>
        <taxon>Gammaproteobacteria</taxon>
        <taxon>Lysobacterales</taxon>
        <taxon>Lysobacteraceae</taxon>
        <taxon>Novilysobacter</taxon>
    </lineage>
</organism>
<gene>
    <name evidence="1" type="ORF">N791_10340</name>
</gene>
<accession>A0A0A0MAB4</accession>
<dbReference type="RefSeq" id="WP_027070242.1">
    <property type="nucleotide sequence ID" value="NZ_AUHT01000011.1"/>
</dbReference>
<name>A0A0A0MAB4_9GAMM</name>
<keyword evidence="2" id="KW-1185">Reference proteome</keyword>
<dbReference type="OrthoDB" id="8778976at2"/>
<dbReference type="AlphaFoldDB" id="A0A0A0MAB4"/>
<evidence type="ECO:0008006" key="3">
    <source>
        <dbReference type="Google" id="ProtNLM"/>
    </source>
</evidence>
<dbReference type="eggNOG" id="COG0221">
    <property type="taxonomic scope" value="Bacteria"/>
</dbReference>
<evidence type="ECO:0000313" key="2">
    <source>
        <dbReference type="Proteomes" id="UP000030003"/>
    </source>
</evidence>
<reference evidence="1 2" key="1">
    <citation type="submission" date="2013-08" db="EMBL/GenBank/DDBJ databases">
        <title>Genomic analysis of Lysobacter defluvii.</title>
        <authorList>
            <person name="Wang Q."/>
            <person name="Wang G."/>
        </authorList>
    </citation>
    <scope>NUCLEOTIDE SEQUENCE [LARGE SCALE GENOMIC DNA]</scope>
    <source>
        <strain evidence="1 2">IMMIB APB-9</strain>
    </source>
</reference>
<proteinExistence type="predicted"/>